<keyword evidence="2" id="KW-0378">Hydrolase</keyword>
<feature type="domain" description="AB hydrolase-1" evidence="3">
    <location>
        <begin position="111"/>
        <end position="283"/>
    </location>
</feature>
<dbReference type="VEuPathDB" id="FungiDB:A1O9_00499"/>
<dbReference type="HOGENOM" id="CLU_538650_0_0_1"/>
<comment type="similarity">
    <text evidence="1">Belongs to the peptidase S33 family.</text>
</comment>
<dbReference type="PANTHER" id="PTHR43248">
    <property type="entry name" value="2-SUCCINYL-6-HYDROXY-2,4-CYCLOHEXADIENE-1-CARBOXYLATE SYNTHASE"/>
    <property type="match status" value="1"/>
</dbReference>
<evidence type="ECO:0000313" key="5">
    <source>
        <dbReference type="EMBL" id="KEF62526.1"/>
    </source>
</evidence>
<dbReference type="EMBL" id="AMGV01000001">
    <property type="protein sequence ID" value="KEF62526.1"/>
    <property type="molecule type" value="Genomic_DNA"/>
</dbReference>
<dbReference type="Gene3D" id="3.40.50.1820">
    <property type="entry name" value="alpha/beta hydrolase"/>
    <property type="match status" value="1"/>
</dbReference>
<evidence type="ECO:0000259" key="4">
    <source>
        <dbReference type="Pfam" id="PF08386"/>
    </source>
</evidence>
<dbReference type="OrthoDB" id="425534at2759"/>
<evidence type="ECO:0000259" key="3">
    <source>
        <dbReference type="Pfam" id="PF00561"/>
    </source>
</evidence>
<name>A0A072PRM4_9EURO</name>
<evidence type="ECO:0008006" key="7">
    <source>
        <dbReference type="Google" id="ProtNLM"/>
    </source>
</evidence>
<dbReference type="SUPFAM" id="SSF53474">
    <property type="entry name" value="alpha/beta-Hydrolases"/>
    <property type="match status" value="1"/>
</dbReference>
<dbReference type="GO" id="GO:0016787">
    <property type="term" value="F:hydrolase activity"/>
    <property type="evidence" value="ECO:0007669"/>
    <property type="project" value="UniProtKB-KW"/>
</dbReference>
<dbReference type="AlphaFoldDB" id="A0A072PRM4"/>
<dbReference type="InterPro" id="IPR013595">
    <property type="entry name" value="Pept_S33_TAP-like_C"/>
</dbReference>
<evidence type="ECO:0000256" key="2">
    <source>
        <dbReference type="ARBA" id="ARBA00022801"/>
    </source>
</evidence>
<sequence length="506" mass="54685">MASITAANPEIVWVDCRDHVPPSDVFDPTGIDLERLPSTLKCGQIVVPMDYSRPLDAGNNITLGLAMHRPPNPKGVIFFSPGGSDNGVVHAWNFALGTNSPFTPNFSGLGEYDLMMMDVRGTYSSNPLDVSLDTVIPLFGPYPASQDEFDDRKAVSAAAIQSWIDSSSPPGIIQHIGTREVVQDFNQIREALRYEQIHYLGGSYGTYRGLQYATTYPDTVGRVVLDAVVPHGISRSQQSKAGIIAANRALVRADAFCQNNSTCPLRDQGKGSVLQTYQEVLEAASNSSAGTLWAIQSTISGLLQGLPDFPLITNIIYQLSLDINFLDTLPQSSVTVEDVVAYILQCADFPTTATFSEFQQSLANALAHDTNNLGRTSGLLIELACSAWPFDRAPLQRLHTEIPILLVTSDFDDLSATEWTTEAFEDLPDAHLLVRHGDGHVSFTCQCSDPSDSHPSSAANVIDTGILPQQSTNESVTVYTPGMERAPVPDAYSVPTGFVAGDVNSE</sequence>
<protein>
    <recommendedName>
        <fullName evidence="7">AB hydrolase-1 domain-containing protein</fullName>
    </recommendedName>
</protein>
<dbReference type="RefSeq" id="XP_013265116.1">
    <property type="nucleotide sequence ID" value="XM_013409662.1"/>
</dbReference>
<dbReference type="Pfam" id="PF00561">
    <property type="entry name" value="Abhydrolase_1"/>
    <property type="match status" value="1"/>
</dbReference>
<proteinExistence type="inferred from homology"/>
<dbReference type="Pfam" id="PF08386">
    <property type="entry name" value="Abhydrolase_4"/>
    <property type="match status" value="1"/>
</dbReference>
<dbReference type="InterPro" id="IPR029058">
    <property type="entry name" value="AB_hydrolase_fold"/>
</dbReference>
<dbReference type="Proteomes" id="UP000027920">
    <property type="component" value="Unassembled WGS sequence"/>
</dbReference>
<comment type="caution">
    <text evidence="5">The sequence shown here is derived from an EMBL/GenBank/DDBJ whole genome shotgun (WGS) entry which is preliminary data.</text>
</comment>
<dbReference type="GeneID" id="25275450"/>
<reference evidence="5 6" key="1">
    <citation type="submission" date="2013-03" db="EMBL/GenBank/DDBJ databases">
        <title>The Genome Sequence of Exophiala aquamarina CBS 119918.</title>
        <authorList>
            <consortium name="The Broad Institute Genomics Platform"/>
            <person name="Cuomo C."/>
            <person name="de Hoog S."/>
            <person name="Gorbushina A."/>
            <person name="Walker B."/>
            <person name="Young S.K."/>
            <person name="Zeng Q."/>
            <person name="Gargeya S."/>
            <person name="Fitzgerald M."/>
            <person name="Haas B."/>
            <person name="Abouelleil A."/>
            <person name="Allen A.W."/>
            <person name="Alvarado L."/>
            <person name="Arachchi H.M."/>
            <person name="Berlin A.M."/>
            <person name="Chapman S.B."/>
            <person name="Gainer-Dewar J."/>
            <person name="Goldberg J."/>
            <person name="Griggs A."/>
            <person name="Gujja S."/>
            <person name="Hansen M."/>
            <person name="Howarth C."/>
            <person name="Imamovic A."/>
            <person name="Ireland A."/>
            <person name="Larimer J."/>
            <person name="McCowan C."/>
            <person name="Murphy C."/>
            <person name="Pearson M."/>
            <person name="Poon T.W."/>
            <person name="Priest M."/>
            <person name="Roberts A."/>
            <person name="Saif S."/>
            <person name="Shea T."/>
            <person name="Sisk P."/>
            <person name="Sykes S."/>
            <person name="Wortman J."/>
            <person name="Nusbaum C."/>
            <person name="Birren B."/>
        </authorList>
    </citation>
    <scope>NUCLEOTIDE SEQUENCE [LARGE SCALE GENOMIC DNA]</scope>
    <source>
        <strain evidence="5 6">CBS 119918</strain>
    </source>
</reference>
<accession>A0A072PRM4</accession>
<dbReference type="InterPro" id="IPR051601">
    <property type="entry name" value="Serine_prot/Carboxylest_S33"/>
</dbReference>
<organism evidence="5 6">
    <name type="scientific">Exophiala aquamarina CBS 119918</name>
    <dbReference type="NCBI Taxonomy" id="1182545"/>
    <lineage>
        <taxon>Eukaryota</taxon>
        <taxon>Fungi</taxon>
        <taxon>Dikarya</taxon>
        <taxon>Ascomycota</taxon>
        <taxon>Pezizomycotina</taxon>
        <taxon>Eurotiomycetes</taxon>
        <taxon>Chaetothyriomycetidae</taxon>
        <taxon>Chaetothyriales</taxon>
        <taxon>Herpotrichiellaceae</taxon>
        <taxon>Exophiala</taxon>
    </lineage>
</organism>
<evidence type="ECO:0000313" key="6">
    <source>
        <dbReference type="Proteomes" id="UP000027920"/>
    </source>
</evidence>
<keyword evidence="6" id="KW-1185">Reference proteome</keyword>
<dbReference type="InterPro" id="IPR000073">
    <property type="entry name" value="AB_hydrolase_1"/>
</dbReference>
<dbReference type="PANTHER" id="PTHR43248:SF25">
    <property type="entry name" value="AB HYDROLASE-1 DOMAIN-CONTAINING PROTEIN-RELATED"/>
    <property type="match status" value="1"/>
</dbReference>
<gene>
    <name evidence="5" type="ORF">A1O9_00499</name>
</gene>
<evidence type="ECO:0000256" key="1">
    <source>
        <dbReference type="ARBA" id="ARBA00010088"/>
    </source>
</evidence>
<feature type="domain" description="Peptidase S33 tripeptidyl aminopeptidase-like C-terminal" evidence="4">
    <location>
        <begin position="383"/>
        <end position="444"/>
    </location>
</feature>